<keyword evidence="4" id="KW-0788">Thiol protease</keyword>
<dbReference type="InterPro" id="IPR003409">
    <property type="entry name" value="MORN"/>
</dbReference>
<keyword evidence="5" id="KW-0732">Signal</keyword>
<keyword evidence="3" id="KW-0378">Hydrolase</keyword>
<dbReference type="InterPro" id="IPR003653">
    <property type="entry name" value="Peptidase_C48_C"/>
</dbReference>
<protein>
    <recommendedName>
        <fullName evidence="6">Ubiquitin-like protease family profile domain-containing protein</fullName>
    </recommendedName>
</protein>
<keyword evidence="8" id="KW-1185">Reference proteome</keyword>
<evidence type="ECO:0000256" key="5">
    <source>
        <dbReference type="SAM" id="SignalP"/>
    </source>
</evidence>
<feature type="chain" id="PRO_5035762960" description="Ubiquitin-like protease family profile domain-containing protein" evidence="5">
    <location>
        <begin position="20"/>
        <end position="435"/>
    </location>
</feature>
<dbReference type="InterPro" id="IPR044613">
    <property type="entry name" value="Nep1/2-like"/>
</dbReference>
<dbReference type="OrthoDB" id="198735at2759"/>
<evidence type="ECO:0000256" key="3">
    <source>
        <dbReference type="ARBA" id="ARBA00022801"/>
    </source>
</evidence>
<evidence type="ECO:0000313" key="8">
    <source>
        <dbReference type="Proteomes" id="UP000683925"/>
    </source>
</evidence>
<dbReference type="Pfam" id="PF02493">
    <property type="entry name" value="MORN"/>
    <property type="match status" value="2"/>
</dbReference>
<organism evidence="7 8">
    <name type="scientific">Paramecium octaurelia</name>
    <dbReference type="NCBI Taxonomy" id="43137"/>
    <lineage>
        <taxon>Eukaryota</taxon>
        <taxon>Sar</taxon>
        <taxon>Alveolata</taxon>
        <taxon>Ciliophora</taxon>
        <taxon>Intramacronucleata</taxon>
        <taxon>Oligohymenophorea</taxon>
        <taxon>Peniculida</taxon>
        <taxon>Parameciidae</taxon>
        <taxon>Paramecium</taxon>
    </lineage>
</organism>
<reference evidence="7" key="1">
    <citation type="submission" date="2021-01" db="EMBL/GenBank/DDBJ databases">
        <authorList>
            <consortium name="Genoscope - CEA"/>
            <person name="William W."/>
        </authorList>
    </citation>
    <scope>NUCLEOTIDE SEQUENCE</scope>
</reference>
<keyword evidence="2" id="KW-0677">Repeat</keyword>
<dbReference type="GO" id="GO:0019784">
    <property type="term" value="F:deNEDDylase activity"/>
    <property type="evidence" value="ECO:0007669"/>
    <property type="project" value="InterPro"/>
</dbReference>
<keyword evidence="1" id="KW-0645">Protease</keyword>
<evidence type="ECO:0000259" key="6">
    <source>
        <dbReference type="PROSITE" id="PS50600"/>
    </source>
</evidence>
<evidence type="ECO:0000256" key="1">
    <source>
        <dbReference type="ARBA" id="ARBA00022670"/>
    </source>
</evidence>
<dbReference type="Proteomes" id="UP000683925">
    <property type="component" value="Unassembled WGS sequence"/>
</dbReference>
<evidence type="ECO:0000256" key="4">
    <source>
        <dbReference type="ARBA" id="ARBA00022807"/>
    </source>
</evidence>
<proteinExistence type="predicted"/>
<dbReference type="PROSITE" id="PS50600">
    <property type="entry name" value="ULP_PROTEASE"/>
    <property type="match status" value="1"/>
</dbReference>
<name>A0A8S1W5G2_PAROT</name>
<feature type="signal peptide" evidence="5">
    <location>
        <begin position="1"/>
        <end position="19"/>
    </location>
</feature>
<gene>
    <name evidence="7" type="ORF">POCTA_138.1.T0820149</name>
</gene>
<dbReference type="GO" id="GO:0006508">
    <property type="term" value="P:proteolysis"/>
    <property type="evidence" value="ECO:0007669"/>
    <property type="project" value="UniProtKB-KW"/>
</dbReference>
<dbReference type="PANTHER" id="PTHR46468:SF1">
    <property type="entry name" value="SENTRIN-SPECIFIC PROTEASE 8"/>
    <property type="match status" value="1"/>
</dbReference>
<evidence type="ECO:0000313" key="7">
    <source>
        <dbReference type="EMBL" id="CAD8184113.1"/>
    </source>
</evidence>
<dbReference type="OMA" id="WFLIQLN"/>
<comment type="caution">
    <text evidence="7">The sequence shown here is derived from an EMBL/GenBank/DDBJ whole genome shotgun (WGS) entry which is preliminary data.</text>
</comment>
<evidence type="ECO:0000256" key="2">
    <source>
        <dbReference type="ARBA" id="ARBA00022737"/>
    </source>
</evidence>
<dbReference type="GO" id="GO:0008234">
    <property type="term" value="F:cysteine-type peptidase activity"/>
    <property type="evidence" value="ECO:0007669"/>
    <property type="project" value="UniProtKB-KW"/>
</dbReference>
<dbReference type="PANTHER" id="PTHR46468">
    <property type="entry name" value="SENTRIN-SPECIFIC PROTEASE 8"/>
    <property type="match status" value="1"/>
</dbReference>
<feature type="domain" description="Ubiquitin-like protease family profile" evidence="6">
    <location>
        <begin position="236"/>
        <end position="411"/>
    </location>
</feature>
<dbReference type="GO" id="GO:0000338">
    <property type="term" value="P:protein deneddylation"/>
    <property type="evidence" value="ECO:0007669"/>
    <property type="project" value="TreeGrafter"/>
</dbReference>
<dbReference type="AlphaFoldDB" id="A0A8S1W5G2"/>
<dbReference type="EMBL" id="CAJJDP010000081">
    <property type="protein sequence ID" value="CAD8184113.1"/>
    <property type="molecule type" value="Genomic_DNA"/>
</dbReference>
<sequence>MGIKFLCLTLTFIGVICKAINIDGQLQNKLKKLIQKVAQSHSQDKSFVKYISEKFEGFFQNKVPQLLPQQLKQSEKASQTNFIIRHYENFLIAQYSNLSNIKSNIIGQIKCQAHKILYAKSIDNNTNSFTGEGFQFKVTYDKNFNPKYELYEGQFLNGLKHGRGKLYGQKSENVDYEGEWKNDEMVSKRQEKFQTLQLERQSLIKVIIRDGDTIINQNSRQIENRKRQQNWIKFNQQISEDDIARLKRKDGWFTSSIIDSFALHLNIKMEEKYFQIDPNERKQAIRQVFIPSQVFTSMQNNQKDINQEIFQKHFLEYKMIEYKIEKLFDRVNFIVNRNNRHWFLIQLNLRNYEMIIMDSIKNKLQYYTFAKDILNQIFDNKIKKITLSDKCHIQKNGHDCGPFTCLHMLEISEIQQNLRNPSQMRDFLMLLLEQD</sequence>
<dbReference type="Pfam" id="PF02902">
    <property type="entry name" value="Peptidase_C48"/>
    <property type="match status" value="1"/>
</dbReference>
<accession>A0A8S1W5G2</accession>